<evidence type="ECO:0000313" key="2">
    <source>
        <dbReference type="EMBL" id="ASM55279.1"/>
    </source>
</evidence>
<dbReference type="AlphaFoldDB" id="A0A221INM5"/>
<evidence type="ECO:0000313" key="1">
    <source>
        <dbReference type="EMBL" id="ASM54313.1"/>
    </source>
</evidence>
<dbReference type="Proteomes" id="UP000198329">
    <property type="component" value="Chromosome I"/>
</dbReference>
<dbReference type="KEGG" id="png:PNIG_a2279"/>
<organism evidence="1 3">
    <name type="scientific">Pseudoalteromonas nigrifaciens</name>
    <dbReference type="NCBI Taxonomy" id="28109"/>
    <lineage>
        <taxon>Bacteria</taxon>
        <taxon>Pseudomonadati</taxon>
        <taxon>Pseudomonadota</taxon>
        <taxon>Gammaproteobacteria</taxon>
        <taxon>Alteromonadales</taxon>
        <taxon>Pseudoalteromonadaceae</taxon>
        <taxon>Pseudoalteromonas</taxon>
    </lineage>
</organism>
<protein>
    <submittedName>
        <fullName evidence="1">Uncharacterized protein</fullName>
    </submittedName>
</protein>
<dbReference type="KEGG" id="png:PNIG_a3378"/>
<dbReference type="GeneID" id="300942909"/>
<proteinExistence type="predicted"/>
<gene>
    <name evidence="1" type="ORF">PNIG_a2279</name>
    <name evidence="2" type="ORF">PNIG_a3378</name>
</gene>
<dbReference type="RefSeq" id="WP_013463096.1">
    <property type="nucleotide sequence ID" value="NZ_BJXZ01000116.1"/>
</dbReference>
<dbReference type="EMBL" id="CP011036">
    <property type="protein sequence ID" value="ASM55279.1"/>
    <property type="molecule type" value="Genomic_DNA"/>
</dbReference>
<name>A0A221INM5_9GAMM</name>
<dbReference type="EMBL" id="CP011036">
    <property type="protein sequence ID" value="ASM54313.1"/>
    <property type="molecule type" value="Genomic_DNA"/>
</dbReference>
<accession>A0A221INM5</accession>
<reference evidence="1 3" key="1">
    <citation type="submission" date="2015-03" db="EMBL/GenBank/DDBJ databases">
        <authorList>
            <person name="Xie B.-B."/>
            <person name="Rong J.-C."/>
            <person name="Qin Q.-L."/>
            <person name="Zhang Y.-Z."/>
        </authorList>
    </citation>
    <scope>NUCLEOTIDE SEQUENCE [LARGE SCALE GENOMIC DNA]</scope>
    <source>
        <strain evidence="1 3">KMM 661</strain>
    </source>
</reference>
<keyword evidence="3" id="KW-1185">Reference proteome</keyword>
<sequence>MKISTNLLPTLFESKISIFTNSDDEKIKSFSTKTSESGLKININTTHLDPKVKEKKDNNAFDSSLIEGSAYEKVFKKEELNFSNMSIKELHSIVKNVNEMEREYTQKYDSDEPVRLGKSGNPIISKKREDMNSLESKLRILSYGGGDVDPDKKINVMEYFSNSSEKLDGLAKEYPERQTYQVRASYMKEIINTFDKFISDDTFDLYQEKAALLLTDKKKVDVFI</sequence>
<evidence type="ECO:0000313" key="3">
    <source>
        <dbReference type="Proteomes" id="UP000198329"/>
    </source>
</evidence>